<keyword evidence="2" id="KW-1003">Cell membrane</keyword>
<feature type="transmembrane region" description="Helical" evidence="6">
    <location>
        <begin position="47"/>
        <end position="70"/>
    </location>
</feature>
<keyword evidence="5 6" id="KW-0472">Membrane</keyword>
<feature type="transmembrane region" description="Helical" evidence="6">
    <location>
        <begin position="212"/>
        <end position="236"/>
    </location>
</feature>
<name>A0AB36ZVC9_9BACT</name>
<keyword evidence="3 6" id="KW-0812">Transmembrane</keyword>
<feature type="transmembrane region" description="Helical" evidence="6">
    <location>
        <begin position="153"/>
        <end position="174"/>
    </location>
</feature>
<dbReference type="CDD" id="cd13128">
    <property type="entry name" value="MATE_Wzx_like"/>
    <property type="match status" value="1"/>
</dbReference>
<dbReference type="AlphaFoldDB" id="A0AB36ZVC9"/>
<organism evidence="7 8">
    <name type="scientific">Malaciobacter marinus</name>
    <dbReference type="NCBI Taxonomy" id="505249"/>
    <lineage>
        <taxon>Bacteria</taxon>
        <taxon>Pseudomonadati</taxon>
        <taxon>Campylobacterota</taxon>
        <taxon>Epsilonproteobacteria</taxon>
        <taxon>Campylobacterales</taxon>
        <taxon>Arcobacteraceae</taxon>
        <taxon>Malaciobacter</taxon>
    </lineage>
</organism>
<accession>A0AB36ZVC9</accession>
<dbReference type="Proteomes" id="UP000239861">
    <property type="component" value="Unassembled WGS sequence"/>
</dbReference>
<dbReference type="RefSeq" id="WP_104412680.1">
    <property type="nucleotide sequence ID" value="NZ_PTIW01000032.1"/>
</dbReference>
<protein>
    <submittedName>
        <fullName evidence="7">O-antigen/teichoic acid export membrane protein</fullName>
    </submittedName>
</protein>
<reference evidence="7 8" key="1">
    <citation type="submission" date="2018-02" db="EMBL/GenBank/DDBJ databases">
        <title>Subsurface microbial communities from deep shales in Ohio and West Virginia, USA.</title>
        <authorList>
            <person name="Wrighton K."/>
        </authorList>
    </citation>
    <scope>NUCLEOTIDE SEQUENCE [LARGE SCALE GENOMIC DNA]</scope>
    <source>
        <strain evidence="7 8">MARC-MIP3H16</strain>
    </source>
</reference>
<evidence type="ECO:0000256" key="2">
    <source>
        <dbReference type="ARBA" id="ARBA00022475"/>
    </source>
</evidence>
<feature type="transmembrane region" description="Helical" evidence="6">
    <location>
        <begin position="389"/>
        <end position="411"/>
    </location>
</feature>
<feature type="transmembrane region" description="Helical" evidence="6">
    <location>
        <begin position="361"/>
        <end position="383"/>
    </location>
</feature>
<evidence type="ECO:0000256" key="4">
    <source>
        <dbReference type="ARBA" id="ARBA00022989"/>
    </source>
</evidence>
<keyword evidence="4 6" id="KW-1133">Transmembrane helix</keyword>
<dbReference type="InterPro" id="IPR050833">
    <property type="entry name" value="Poly_Biosynth_Transport"/>
</dbReference>
<evidence type="ECO:0000313" key="8">
    <source>
        <dbReference type="Proteomes" id="UP000239861"/>
    </source>
</evidence>
<gene>
    <name evidence="7" type="ORF">B0F89_13228</name>
</gene>
<proteinExistence type="predicted"/>
<evidence type="ECO:0000256" key="5">
    <source>
        <dbReference type="ARBA" id="ARBA00023136"/>
    </source>
</evidence>
<feature type="transmembrane region" description="Helical" evidence="6">
    <location>
        <begin position="82"/>
        <end position="105"/>
    </location>
</feature>
<sequence length="420" mass="48308">MIFSKIKSKILQDLLKVLSGNIVAQGIGFLTIIIISRDLGPAQYGVFSLLLAIFTIAIQVSDFGVSISYVKYVSENLSKAREIFITVILSKVVLSLFIIAILYFLSGFLSEFFFGSYKYQKLIETIAIAILFHSFFGVVVSHYQAVQNFKVFAYLNIAQNMLKFFSIVIVAVIFSQEKHLEYFMFSYAFIVMFLLIGVSLKNYKLLRYIKQFNFYYFIQIYKLGLWVFLSSLAVIIYMRLDIAMLEKMGDSVEVGYYSVAMNLAMIFLLLTNTIVVTLLPKMNEYLANNSIKGYITKILSKTKFLLLIFIFFEILSPYLIYIFFGREYEASTILFQILLIAFLPQLIINPISLVFCSINKAYYITILSWLQLPLHFIGNYFLIPLYGSIGAAISTVIINLFGGIYIIYLLYSKQNNWNKK</sequence>
<feature type="transmembrane region" description="Helical" evidence="6">
    <location>
        <begin position="125"/>
        <end position="146"/>
    </location>
</feature>
<dbReference type="PANTHER" id="PTHR30250">
    <property type="entry name" value="PST FAMILY PREDICTED COLANIC ACID TRANSPORTER"/>
    <property type="match status" value="1"/>
</dbReference>
<comment type="subcellular location">
    <subcellularLocation>
        <location evidence="1">Cell membrane</location>
        <topology evidence="1">Multi-pass membrane protein</topology>
    </subcellularLocation>
</comment>
<dbReference type="PANTHER" id="PTHR30250:SF11">
    <property type="entry name" value="O-ANTIGEN TRANSPORTER-RELATED"/>
    <property type="match status" value="1"/>
</dbReference>
<dbReference type="InterPro" id="IPR002797">
    <property type="entry name" value="Polysacc_synth"/>
</dbReference>
<feature type="transmembrane region" description="Helical" evidence="6">
    <location>
        <begin position="180"/>
        <end position="200"/>
    </location>
</feature>
<evidence type="ECO:0000256" key="3">
    <source>
        <dbReference type="ARBA" id="ARBA00022692"/>
    </source>
</evidence>
<feature type="transmembrane region" description="Helical" evidence="6">
    <location>
        <begin position="256"/>
        <end position="279"/>
    </location>
</feature>
<evidence type="ECO:0000313" key="7">
    <source>
        <dbReference type="EMBL" id="PPK59393.1"/>
    </source>
</evidence>
<dbReference type="GO" id="GO:0005886">
    <property type="term" value="C:plasma membrane"/>
    <property type="evidence" value="ECO:0007669"/>
    <property type="project" value="UniProtKB-SubCell"/>
</dbReference>
<evidence type="ECO:0000256" key="6">
    <source>
        <dbReference type="SAM" id="Phobius"/>
    </source>
</evidence>
<feature type="transmembrane region" description="Helical" evidence="6">
    <location>
        <begin position="14"/>
        <end position="35"/>
    </location>
</feature>
<dbReference type="Pfam" id="PF01943">
    <property type="entry name" value="Polysacc_synt"/>
    <property type="match status" value="1"/>
</dbReference>
<evidence type="ECO:0000256" key="1">
    <source>
        <dbReference type="ARBA" id="ARBA00004651"/>
    </source>
</evidence>
<feature type="transmembrane region" description="Helical" evidence="6">
    <location>
        <begin position="304"/>
        <end position="324"/>
    </location>
</feature>
<feature type="transmembrane region" description="Helical" evidence="6">
    <location>
        <begin position="330"/>
        <end position="349"/>
    </location>
</feature>
<comment type="caution">
    <text evidence="7">The sequence shown here is derived from an EMBL/GenBank/DDBJ whole genome shotgun (WGS) entry which is preliminary data.</text>
</comment>
<dbReference type="EMBL" id="PTIW01000032">
    <property type="protein sequence ID" value="PPK59393.1"/>
    <property type="molecule type" value="Genomic_DNA"/>
</dbReference>